<dbReference type="InterPro" id="IPR028082">
    <property type="entry name" value="Peripla_BP_I"/>
</dbReference>
<keyword evidence="2 5" id="KW-0238">DNA-binding</keyword>
<dbReference type="RefSeq" id="WP_165052169.1">
    <property type="nucleotide sequence ID" value="NZ_JAALFE010000018.1"/>
</dbReference>
<dbReference type="SMART" id="SM00354">
    <property type="entry name" value="HTH_LACI"/>
    <property type="match status" value="1"/>
</dbReference>
<keyword evidence="3" id="KW-0804">Transcription</keyword>
<organism evidence="5 6">
    <name type="scientific">Paragemmobacter kunshanensis</name>
    <dbReference type="NCBI Taxonomy" id="2583234"/>
    <lineage>
        <taxon>Bacteria</taxon>
        <taxon>Pseudomonadati</taxon>
        <taxon>Pseudomonadota</taxon>
        <taxon>Alphaproteobacteria</taxon>
        <taxon>Rhodobacterales</taxon>
        <taxon>Paracoccaceae</taxon>
        <taxon>Paragemmobacter</taxon>
    </lineage>
</organism>
<evidence type="ECO:0000256" key="1">
    <source>
        <dbReference type="ARBA" id="ARBA00023015"/>
    </source>
</evidence>
<dbReference type="InterPro" id="IPR001761">
    <property type="entry name" value="Peripla_BP/Lac1_sug-bd_dom"/>
</dbReference>
<evidence type="ECO:0000259" key="4">
    <source>
        <dbReference type="PROSITE" id="PS50932"/>
    </source>
</evidence>
<gene>
    <name evidence="5" type="ORF">G5V65_16400</name>
</gene>
<dbReference type="PANTHER" id="PTHR30146:SF33">
    <property type="entry name" value="TRANSCRIPTIONAL REGULATOR"/>
    <property type="match status" value="1"/>
</dbReference>
<dbReference type="EMBL" id="JAALFE010000018">
    <property type="protein sequence ID" value="NGQ92477.1"/>
    <property type="molecule type" value="Genomic_DNA"/>
</dbReference>
<reference evidence="5 6" key="1">
    <citation type="submission" date="2020-02" db="EMBL/GenBank/DDBJ databases">
        <title>Rhodobacter translucens sp. nov., a novel bacterium isolated from activated sludge.</title>
        <authorList>
            <person name="Liu J."/>
        </authorList>
    </citation>
    <scope>NUCLEOTIDE SEQUENCE [LARGE SCALE GENOMIC DNA]</scope>
    <source>
        <strain evidence="5 6">HX-7-19</strain>
    </source>
</reference>
<keyword evidence="1" id="KW-0805">Transcription regulation</keyword>
<keyword evidence="6" id="KW-1185">Reference proteome</keyword>
<dbReference type="Pfam" id="PF00532">
    <property type="entry name" value="Peripla_BP_1"/>
    <property type="match status" value="1"/>
</dbReference>
<dbReference type="AlphaFoldDB" id="A0A6M1TXY4"/>
<dbReference type="InterPro" id="IPR010982">
    <property type="entry name" value="Lambda_DNA-bd_dom_sf"/>
</dbReference>
<dbReference type="PROSITE" id="PS50932">
    <property type="entry name" value="HTH_LACI_2"/>
    <property type="match status" value="1"/>
</dbReference>
<evidence type="ECO:0000313" key="6">
    <source>
        <dbReference type="Proteomes" id="UP000474758"/>
    </source>
</evidence>
<dbReference type="InterPro" id="IPR000843">
    <property type="entry name" value="HTH_LacI"/>
</dbReference>
<dbReference type="Proteomes" id="UP000474758">
    <property type="component" value="Unassembled WGS sequence"/>
</dbReference>
<dbReference type="GO" id="GO:0000976">
    <property type="term" value="F:transcription cis-regulatory region binding"/>
    <property type="evidence" value="ECO:0007669"/>
    <property type="project" value="TreeGrafter"/>
</dbReference>
<comment type="caution">
    <text evidence="5">The sequence shown here is derived from an EMBL/GenBank/DDBJ whole genome shotgun (WGS) entry which is preliminary data.</text>
</comment>
<dbReference type="Pfam" id="PF00356">
    <property type="entry name" value="LacI"/>
    <property type="match status" value="1"/>
</dbReference>
<evidence type="ECO:0000256" key="3">
    <source>
        <dbReference type="ARBA" id="ARBA00023163"/>
    </source>
</evidence>
<dbReference type="Gene3D" id="1.10.260.40">
    <property type="entry name" value="lambda repressor-like DNA-binding domains"/>
    <property type="match status" value="1"/>
</dbReference>
<dbReference type="CDD" id="cd01392">
    <property type="entry name" value="HTH_LacI"/>
    <property type="match status" value="1"/>
</dbReference>
<proteinExistence type="predicted"/>
<protein>
    <submittedName>
        <fullName evidence="5">LacI family DNA-binding transcriptional regulator</fullName>
    </submittedName>
</protein>
<name>A0A6M1TXY4_9RHOB</name>
<dbReference type="GO" id="GO:0003700">
    <property type="term" value="F:DNA-binding transcription factor activity"/>
    <property type="evidence" value="ECO:0007669"/>
    <property type="project" value="TreeGrafter"/>
</dbReference>
<dbReference type="SUPFAM" id="SSF53822">
    <property type="entry name" value="Periplasmic binding protein-like I"/>
    <property type="match status" value="1"/>
</dbReference>
<dbReference type="PANTHER" id="PTHR30146">
    <property type="entry name" value="LACI-RELATED TRANSCRIPTIONAL REPRESSOR"/>
    <property type="match status" value="1"/>
</dbReference>
<dbReference type="CDD" id="cd01575">
    <property type="entry name" value="PBP1_GntR"/>
    <property type="match status" value="1"/>
</dbReference>
<dbReference type="Gene3D" id="3.40.50.2300">
    <property type="match status" value="2"/>
</dbReference>
<evidence type="ECO:0000256" key="2">
    <source>
        <dbReference type="ARBA" id="ARBA00023125"/>
    </source>
</evidence>
<evidence type="ECO:0000313" key="5">
    <source>
        <dbReference type="EMBL" id="NGQ92477.1"/>
    </source>
</evidence>
<dbReference type="SUPFAM" id="SSF47413">
    <property type="entry name" value="lambda repressor-like DNA-binding domains"/>
    <property type="match status" value="1"/>
</dbReference>
<feature type="domain" description="HTH lacI-type" evidence="4">
    <location>
        <begin position="12"/>
        <end position="62"/>
    </location>
</feature>
<accession>A0A6M1TXY4</accession>
<sequence>MKSRPRPISQGDVAAACGLSEMTVSRVLRGQRGVSPATIASVQAAARDLGYVPNRIAGALAGARVPLVAVIVPGLSNMVFPEVLMGLAEGLEGSGLQPVLGLGNYDSATEERVLAELLAWRPSAVVLTGLEHGARTREMLVRAAVPVVEIMDCDGPGIDCVVGLSQRAAGQDMGRAVLEAGYRNAVLLQSGQQGDRRQESRLAGFAEVLEGAGVPILGRLAYDGPSSVPKGRALAEAAITRWPEAEFLYCTNDMIAAGALFALQAAGRAVPGQTGLAGFSGLEILAGLAPRIATTDTRRFEIGRKAGEVILARLEGAAPGLRHEIAPRLDPGETLRR</sequence>